<evidence type="ECO:0000256" key="1">
    <source>
        <dbReference type="SAM" id="Coils"/>
    </source>
</evidence>
<dbReference type="AlphaFoldDB" id="A0A9P3PL89"/>
<evidence type="ECO:0000313" key="2">
    <source>
        <dbReference type="EMBL" id="GLB37396.1"/>
    </source>
</evidence>
<keyword evidence="1" id="KW-0175">Coiled coil</keyword>
<gene>
    <name evidence="2" type="ORF">LshimejAT787_0404470</name>
</gene>
<name>A0A9P3PL89_LYOSH</name>
<dbReference type="EMBL" id="BRPK01000004">
    <property type="protein sequence ID" value="GLB37396.1"/>
    <property type="molecule type" value="Genomic_DNA"/>
</dbReference>
<evidence type="ECO:0000313" key="3">
    <source>
        <dbReference type="Proteomes" id="UP001063166"/>
    </source>
</evidence>
<reference evidence="2" key="1">
    <citation type="submission" date="2022-07" db="EMBL/GenBank/DDBJ databases">
        <title>The genome of Lyophyllum shimeji provides insight into the initial evolution of ectomycorrhizal fungal genome.</title>
        <authorList>
            <person name="Kobayashi Y."/>
            <person name="Shibata T."/>
            <person name="Hirakawa H."/>
            <person name="Shigenobu S."/>
            <person name="Nishiyama T."/>
            <person name="Yamada A."/>
            <person name="Hasebe M."/>
            <person name="Kawaguchi M."/>
        </authorList>
    </citation>
    <scope>NUCLEOTIDE SEQUENCE</scope>
    <source>
        <strain evidence="2">AT787</strain>
    </source>
</reference>
<protein>
    <submittedName>
        <fullName evidence="2">Uncharacterized protein</fullName>
    </submittedName>
</protein>
<sequence length="360" mass="39719">MSPISSTLSLEADVTGSPGPSDLVAIAELFSTLKRTVSTLHATFDRLGTQTEKMACLAPAIKADQQIQDVRARLEDQIRRHERLIDKLRLLLEDAIKETVVEQLKSRIYPMIQESVAKEVQQRVERELETQVPAELREQVQAHQREIIEVQTNLHNSEARRHNASLRSPSMTTEPLRPLLRPLPSALQSPAYILKRPFTASNSLAATPMTAFPGVSLTTPTVLPAASTRLVVPPGSNQMFELVPPTPSPLFPRDLKSLFALGPDAARSLLHDYGLYNPSSAVPSPNTEKPRMRAVPDTGLNTPEDSPTFENCASREQDINKFMAHIGVPYLMVPAPRPRNVPAFVSLSLVQDALPSPVIY</sequence>
<dbReference type="OrthoDB" id="6474464at2759"/>
<feature type="coiled-coil region" evidence="1">
    <location>
        <begin position="60"/>
        <end position="98"/>
    </location>
</feature>
<comment type="caution">
    <text evidence="2">The sequence shown here is derived from an EMBL/GenBank/DDBJ whole genome shotgun (WGS) entry which is preliminary data.</text>
</comment>
<organism evidence="2 3">
    <name type="scientific">Lyophyllum shimeji</name>
    <name type="common">Hon-shimeji</name>
    <name type="synonym">Tricholoma shimeji</name>
    <dbReference type="NCBI Taxonomy" id="47721"/>
    <lineage>
        <taxon>Eukaryota</taxon>
        <taxon>Fungi</taxon>
        <taxon>Dikarya</taxon>
        <taxon>Basidiomycota</taxon>
        <taxon>Agaricomycotina</taxon>
        <taxon>Agaricomycetes</taxon>
        <taxon>Agaricomycetidae</taxon>
        <taxon>Agaricales</taxon>
        <taxon>Tricholomatineae</taxon>
        <taxon>Lyophyllaceae</taxon>
        <taxon>Lyophyllum</taxon>
    </lineage>
</organism>
<dbReference type="Proteomes" id="UP001063166">
    <property type="component" value="Unassembled WGS sequence"/>
</dbReference>
<proteinExistence type="predicted"/>
<keyword evidence="3" id="KW-1185">Reference proteome</keyword>
<accession>A0A9P3PL89</accession>